<dbReference type="RefSeq" id="WP_263712504.1">
    <property type="nucleotide sequence ID" value="NZ_JAOWKX010000005.1"/>
</dbReference>
<protein>
    <submittedName>
        <fullName evidence="2">Alpha/beta hydrolase</fullName>
    </submittedName>
</protein>
<sequence length="263" mass="29869">MTRLHFAHANGFPAGSYRQLFEYLPDTWHIEAIDKIGHNPQFPVSRGWPFLIKELEHYLESHFDAPVYGVGHSFGGLLTYLTACHRPDLFKGVIMLDPPVVTGLMRHVAKAVRLTPFFDKITPAGKAAVRCTRWPKDTDLVQYFKQRGLFRHISEDIVGDYVASAIASNEDEHILAFDHQTEAEIFRTVPLNLPAYYNKFTVPGKLVTAEHSDVVKPSMVKQFIHKNGLLHTEFKGAGHMFPLEQPGETAKLIQRTIDNWEHG</sequence>
<gene>
    <name evidence="2" type="ORF">OE749_10985</name>
</gene>
<dbReference type="Proteomes" id="UP001652504">
    <property type="component" value="Unassembled WGS sequence"/>
</dbReference>
<comment type="caution">
    <text evidence="2">The sequence shown here is derived from an EMBL/GenBank/DDBJ whole genome shotgun (WGS) entry which is preliminary data.</text>
</comment>
<dbReference type="PANTHER" id="PTHR43329">
    <property type="entry name" value="EPOXIDE HYDROLASE"/>
    <property type="match status" value="1"/>
</dbReference>
<keyword evidence="3" id="KW-1185">Reference proteome</keyword>
<feature type="domain" description="AB hydrolase-1" evidence="1">
    <location>
        <begin position="6"/>
        <end position="251"/>
    </location>
</feature>
<proteinExistence type="predicted"/>
<dbReference type="EMBL" id="JAOWKX010000005">
    <property type="protein sequence ID" value="MCV2885216.1"/>
    <property type="molecule type" value="Genomic_DNA"/>
</dbReference>
<organism evidence="2 3">
    <name type="scientific">Fluctibacter corallii</name>
    <dbReference type="NCBI Taxonomy" id="2984329"/>
    <lineage>
        <taxon>Bacteria</taxon>
        <taxon>Pseudomonadati</taxon>
        <taxon>Pseudomonadota</taxon>
        <taxon>Gammaproteobacteria</taxon>
        <taxon>Alteromonadales</taxon>
        <taxon>Alteromonadaceae</taxon>
        <taxon>Fluctibacter</taxon>
    </lineage>
</organism>
<keyword evidence="2" id="KW-0378">Hydrolase</keyword>
<dbReference type="InterPro" id="IPR029058">
    <property type="entry name" value="AB_hydrolase_fold"/>
</dbReference>
<dbReference type="InterPro" id="IPR000073">
    <property type="entry name" value="AB_hydrolase_1"/>
</dbReference>
<name>A0ABT3A974_9ALTE</name>
<dbReference type="SUPFAM" id="SSF53474">
    <property type="entry name" value="alpha/beta-Hydrolases"/>
    <property type="match status" value="1"/>
</dbReference>
<accession>A0ABT3A974</accession>
<dbReference type="GO" id="GO:0016787">
    <property type="term" value="F:hydrolase activity"/>
    <property type="evidence" value="ECO:0007669"/>
    <property type="project" value="UniProtKB-KW"/>
</dbReference>
<reference evidence="2 3" key="1">
    <citation type="submission" date="2022-10" db="EMBL/GenBank/DDBJ databases">
        <title>Aestuariibacter sp. AA17 isolated from Montipora capitata coral fragment.</title>
        <authorList>
            <person name="Emsley S.A."/>
            <person name="Pfannmuller K.M."/>
            <person name="Loughran R.M."/>
            <person name="Shlafstein M."/>
            <person name="Papke E."/>
            <person name="Saw J.H."/>
            <person name="Ushijima B."/>
            <person name="Videau P."/>
        </authorList>
    </citation>
    <scope>NUCLEOTIDE SEQUENCE [LARGE SCALE GENOMIC DNA]</scope>
    <source>
        <strain evidence="2 3">AA17</strain>
    </source>
</reference>
<dbReference type="Pfam" id="PF12697">
    <property type="entry name" value="Abhydrolase_6"/>
    <property type="match status" value="1"/>
</dbReference>
<evidence type="ECO:0000313" key="2">
    <source>
        <dbReference type="EMBL" id="MCV2885216.1"/>
    </source>
</evidence>
<evidence type="ECO:0000259" key="1">
    <source>
        <dbReference type="Pfam" id="PF12697"/>
    </source>
</evidence>
<dbReference type="Gene3D" id="3.40.50.1820">
    <property type="entry name" value="alpha/beta hydrolase"/>
    <property type="match status" value="1"/>
</dbReference>
<evidence type="ECO:0000313" key="3">
    <source>
        <dbReference type="Proteomes" id="UP001652504"/>
    </source>
</evidence>